<proteinExistence type="predicted"/>
<dbReference type="AlphaFoldDB" id="A0AAD2FGL0"/>
<dbReference type="Proteomes" id="UP001295423">
    <property type="component" value="Unassembled WGS sequence"/>
</dbReference>
<reference evidence="1" key="1">
    <citation type="submission" date="2023-08" db="EMBL/GenBank/DDBJ databases">
        <authorList>
            <person name="Audoor S."/>
            <person name="Bilcke G."/>
        </authorList>
    </citation>
    <scope>NUCLEOTIDE SEQUENCE</scope>
</reference>
<name>A0AAD2FGL0_9STRA</name>
<keyword evidence="2" id="KW-1185">Reference proteome</keyword>
<organism evidence="1 2">
    <name type="scientific">Cylindrotheca closterium</name>
    <dbReference type="NCBI Taxonomy" id="2856"/>
    <lineage>
        <taxon>Eukaryota</taxon>
        <taxon>Sar</taxon>
        <taxon>Stramenopiles</taxon>
        <taxon>Ochrophyta</taxon>
        <taxon>Bacillariophyta</taxon>
        <taxon>Bacillariophyceae</taxon>
        <taxon>Bacillariophycidae</taxon>
        <taxon>Bacillariales</taxon>
        <taxon>Bacillariaceae</taxon>
        <taxon>Cylindrotheca</taxon>
    </lineage>
</organism>
<comment type="caution">
    <text evidence="1">The sequence shown here is derived from an EMBL/GenBank/DDBJ whole genome shotgun (WGS) entry which is preliminary data.</text>
</comment>
<sequence>MLPPNSAFITPSESNSCVSFLSCGEQSSFHGAALPVFSQRKTGDDNGDEMKPIEDYLASEMNKLSVQERSKALDDMHCVRDELETPAMIEKSLAEFDEMLQRKKNVIYEMAENQNSEYVWNPEIMFTRCQQLGSSDAEFPAT</sequence>
<protein>
    <submittedName>
        <fullName evidence="1">Uncharacterized protein</fullName>
    </submittedName>
</protein>
<evidence type="ECO:0000313" key="1">
    <source>
        <dbReference type="EMBL" id="CAJ1938864.1"/>
    </source>
</evidence>
<gene>
    <name evidence="1" type="ORF">CYCCA115_LOCUS6306</name>
</gene>
<dbReference type="EMBL" id="CAKOGP040000779">
    <property type="protein sequence ID" value="CAJ1938864.1"/>
    <property type="molecule type" value="Genomic_DNA"/>
</dbReference>
<evidence type="ECO:0000313" key="2">
    <source>
        <dbReference type="Proteomes" id="UP001295423"/>
    </source>
</evidence>
<accession>A0AAD2FGL0</accession>